<dbReference type="GO" id="GO:0004540">
    <property type="term" value="F:RNA nuclease activity"/>
    <property type="evidence" value="ECO:0007669"/>
    <property type="project" value="InterPro"/>
</dbReference>
<gene>
    <name evidence="3" type="ORF">CCHOA_00315</name>
</gene>
<name>A0A3G6J363_9CORY</name>
<feature type="compositionally biased region" description="Polar residues" evidence="1">
    <location>
        <begin position="487"/>
        <end position="499"/>
    </location>
</feature>
<evidence type="ECO:0000256" key="1">
    <source>
        <dbReference type="SAM" id="MobiDB-lite"/>
    </source>
</evidence>
<feature type="compositionally biased region" description="Low complexity" evidence="1">
    <location>
        <begin position="245"/>
        <end position="255"/>
    </location>
</feature>
<feature type="region of interest" description="Disordered" evidence="1">
    <location>
        <begin position="188"/>
        <end position="600"/>
    </location>
</feature>
<proteinExistence type="predicted"/>
<organism evidence="3 4">
    <name type="scientific">Corynebacterium choanae</name>
    <dbReference type="NCBI Taxonomy" id="1862358"/>
    <lineage>
        <taxon>Bacteria</taxon>
        <taxon>Bacillati</taxon>
        <taxon>Actinomycetota</taxon>
        <taxon>Actinomycetes</taxon>
        <taxon>Mycobacteriales</taxon>
        <taxon>Corynebacteriaceae</taxon>
        <taxon>Corynebacterium</taxon>
    </lineage>
</organism>
<dbReference type="EMBL" id="CP033896">
    <property type="protein sequence ID" value="AZA12495.1"/>
    <property type="molecule type" value="Genomic_DNA"/>
</dbReference>
<feature type="compositionally biased region" description="Low complexity" evidence="1">
    <location>
        <begin position="537"/>
        <end position="553"/>
    </location>
</feature>
<dbReference type="InterPro" id="IPR047140">
    <property type="entry name" value="LabA"/>
</dbReference>
<feature type="compositionally biased region" description="Polar residues" evidence="1">
    <location>
        <begin position="517"/>
        <end position="536"/>
    </location>
</feature>
<evidence type="ECO:0000313" key="3">
    <source>
        <dbReference type="EMBL" id="AZA12495.1"/>
    </source>
</evidence>
<dbReference type="PANTHER" id="PTHR35458">
    <property type="entry name" value="SLR0755 PROTEIN"/>
    <property type="match status" value="1"/>
</dbReference>
<dbReference type="PANTHER" id="PTHR35458:SF8">
    <property type="entry name" value="SLR0650 PROTEIN"/>
    <property type="match status" value="1"/>
</dbReference>
<dbReference type="Gene3D" id="3.40.50.1010">
    <property type="entry name" value="5'-nuclease"/>
    <property type="match status" value="1"/>
</dbReference>
<evidence type="ECO:0000259" key="2">
    <source>
        <dbReference type="Pfam" id="PF01936"/>
    </source>
</evidence>
<sequence>MLERTQVYVDTSYLLASFYNSWETGARAQLEIDLPEVVNVLGGMIQQQLGQPIQRQLWYDGIPDSGPHRYQRALRTCDGVQLRTGQLIEWGDRRTQKAVDTRLVADMVLAGVRGQCSDIVLVSGDADMLPGVIEASACGVRVHLYGFGWDSMSSALRHACDSTTILDPREDFAECMRIQVLEGPIQPVVRTRPGDADATDPTTAVTADGASADGEAGTTTAAVDPADGHHVASSGEQTASEPDAVDANDAGDAGVLPGESLTDPAAGSAALSDGAASGSDTTTPSATPSPVDTTAPASAAEAASSDQSPQITTDLGADPSAAPSDDDSAGGDLPHAGTGVADSDAPAASTAADNTQTASNPVHPPAESSTANAATAATSTTPPARKKHADDEIDWSAIIDDHTQLTAENAATSDDDDDADELGSGRQGSDGATLAASDTAYPAPPAMPAAPAVPQQQPPAAAATPADVPASSTPTPGAHPAPATPSDSAAGSATPTPGSIPTPAMVAAHSHPPIAYSSVTPTGAQPSAATETSQDNTTAPSSTPTPATVAAAAQNPKPDTATSPPQDTDSGQDTTPPPAPTAAENTSSKPSVPLPSMMARRRRTTRHYIPLADEVWANSGQQNADDVGQQYAIAWYHHVATAEQLDIAHTLSGGPLPNEIDAPLLQFGCDRLGQHTLTEKQRVDLRDGFHRGIRAVFLNQANRRR</sequence>
<feature type="domain" description="NYN" evidence="2">
    <location>
        <begin position="4"/>
        <end position="166"/>
    </location>
</feature>
<evidence type="ECO:0000313" key="4">
    <source>
        <dbReference type="Proteomes" id="UP000269019"/>
    </source>
</evidence>
<keyword evidence="4" id="KW-1185">Reference proteome</keyword>
<feature type="compositionally biased region" description="Low complexity" evidence="1">
    <location>
        <begin position="199"/>
        <end position="208"/>
    </location>
</feature>
<dbReference type="Proteomes" id="UP000269019">
    <property type="component" value="Chromosome"/>
</dbReference>
<dbReference type="InterPro" id="IPR021139">
    <property type="entry name" value="NYN"/>
</dbReference>
<feature type="compositionally biased region" description="Low complexity" evidence="1">
    <location>
        <begin position="341"/>
        <end position="353"/>
    </location>
</feature>
<accession>A0A3G6J363</accession>
<reference evidence="3 4" key="1">
    <citation type="submission" date="2018-11" db="EMBL/GenBank/DDBJ databases">
        <authorList>
            <person name="Kleinhagauer T."/>
            <person name="Glaeser S.P."/>
            <person name="Spergser J."/>
            <person name="Ruckert C."/>
            <person name="Kaempfer P."/>
            <person name="Busse H.-J."/>
        </authorList>
    </citation>
    <scope>NUCLEOTIDE SEQUENCE [LARGE SCALE GENOMIC DNA]</scope>
    <source>
        <strain evidence="3 4">200CH</strain>
    </source>
</reference>
<dbReference type="Pfam" id="PF01936">
    <property type="entry name" value="NYN"/>
    <property type="match status" value="1"/>
</dbReference>
<dbReference type="AlphaFoldDB" id="A0A3G6J363"/>
<protein>
    <submittedName>
        <fullName evidence="3">NYN domain protein</fullName>
    </submittedName>
</protein>
<feature type="compositionally biased region" description="Polar residues" evidence="1">
    <location>
        <begin position="560"/>
        <end position="573"/>
    </location>
</feature>
<feature type="compositionally biased region" description="Low complexity" evidence="1">
    <location>
        <begin position="449"/>
        <end position="476"/>
    </location>
</feature>
<feature type="compositionally biased region" description="Low complexity" evidence="1">
    <location>
        <begin position="365"/>
        <end position="383"/>
    </location>
</feature>
<dbReference type="KEGG" id="ccho:CCHOA_00315"/>
<feature type="compositionally biased region" description="Low complexity" evidence="1">
    <location>
        <begin position="263"/>
        <end position="323"/>
    </location>
</feature>